<evidence type="ECO:0000259" key="12">
    <source>
        <dbReference type="Pfam" id="PF24877"/>
    </source>
</evidence>
<comment type="pathway">
    <text evidence="9">Carbohydrate metabolism; Entner-Doudoroff pathway.</text>
</comment>
<dbReference type="KEGG" id="rgu:A4W93_04310"/>
<feature type="domain" description="Dihydroxy-acid/6-phosphogluconate dehydratase C-terminal" evidence="12">
    <location>
        <begin position="409"/>
        <end position="600"/>
    </location>
</feature>
<feature type="domain" description="Dihydroxy-acid/6-phosphogluconate dehydratase N-terminal" evidence="11">
    <location>
        <begin position="67"/>
        <end position="381"/>
    </location>
</feature>
<dbReference type="Pfam" id="PF24877">
    <property type="entry name" value="ILV_EDD_C"/>
    <property type="match status" value="1"/>
</dbReference>
<feature type="binding site" evidence="9">
    <location>
        <position position="156"/>
    </location>
    <ligand>
        <name>[4Fe-4S] cluster</name>
        <dbReference type="ChEBI" id="CHEBI:49883"/>
    </ligand>
</feature>
<proteinExistence type="inferred from homology"/>
<dbReference type="PANTHER" id="PTHR43661">
    <property type="entry name" value="D-XYLONATE DEHYDRATASE"/>
    <property type="match status" value="1"/>
</dbReference>
<evidence type="ECO:0000256" key="7">
    <source>
        <dbReference type="ARBA" id="ARBA00023239"/>
    </source>
</evidence>
<keyword evidence="4 9" id="KW-0408">Iron</keyword>
<keyword evidence="8 9" id="KW-0119">Carbohydrate metabolism</keyword>
<dbReference type="AlphaFoldDB" id="A0A1W6L4T1"/>
<evidence type="ECO:0000256" key="10">
    <source>
        <dbReference type="NCBIfam" id="TIGR01196"/>
    </source>
</evidence>
<reference evidence="13 14" key="1">
    <citation type="submission" date="2016-04" db="EMBL/GenBank/DDBJ databases">
        <title>Complete genome sequence of natural rubber-degrading, novel Gram-negative bacterium, Rhizobacter gummiphilus strain NS21.</title>
        <authorList>
            <person name="Tabata M."/>
            <person name="Kasai D."/>
            <person name="Fukuda M."/>
        </authorList>
    </citation>
    <scope>NUCLEOTIDE SEQUENCE [LARGE SCALE GENOMIC DNA]</scope>
    <source>
        <strain evidence="13 14">NS21</strain>
    </source>
</reference>
<evidence type="ECO:0000313" key="13">
    <source>
        <dbReference type="EMBL" id="ARN19196.1"/>
    </source>
</evidence>
<dbReference type="GO" id="GO:0004456">
    <property type="term" value="F:phosphogluconate dehydratase activity"/>
    <property type="evidence" value="ECO:0007669"/>
    <property type="project" value="UniProtKB-UniRule"/>
</dbReference>
<dbReference type="RefSeq" id="WP_085749446.1">
    <property type="nucleotide sequence ID" value="NZ_BSPR01000002.1"/>
</dbReference>
<dbReference type="Proteomes" id="UP000193427">
    <property type="component" value="Chromosome"/>
</dbReference>
<dbReference type="NCBIfam" id="TIGR01196">
    <property type="entry name" value="edd"/>
    <property type="match status" value="1"/>
</dbReference>
<evidence type="ECO:0000256" key="6">
    <source>
        <dbReference type="ARBA" id="ARBA00023064"/>
    </source>
</evidence>
<evidence type="ECO:0000256" key="8">
    <source>
        <dbReference type="ARBA" id="ARBA00023277"/>
    </source>
</evidence>
<dbReference type="PROSITE" id="PS00887">
    <property type="entry name" value="ILVD_EDD_2"/>
    <property type="match status" value="1"/>
</dbReference>
<evidence type="ECO:0000256" key="2">
    <source>
        <dbReference type="ARBA" id="ARBA00022485"/>
    </source>
</evidence>
<keyword evidence="7 9" id="KW-0456">Lyase</keyword>
<evidence type="ECO:0000256" key="3">
    <source>
        <dbReference type="ARBA" id="ARBA00022723"/>
    </source>
</evidence>
<comment type="similarity">
    <text evidence="1 9">Belongs to the IlvD/Edd family.</text>
</comment>
<evidence type="ECO:0000256" key="9">
    <source>
        <dbReference type="HAMAP-Rule" id="MF_02094"/>
    </source>
</evidence>
<dbReference type="SUPFAM" id="SSF143975">
    <property type="entry name" value="IlvD/EDD N-terminal domain-like"/>
    <property type="match status" value="1"/>
</dbReference>
<evidence type="ECO:0000259" key="11">
    <source>
        <dbReference type="Pfam" id="PF00920"/>
    </source>
</evidence>
<keyword evidence="6 9" id="KW-0311">Gluconate utilization</keyword>
<dbReference type="GO" id="GO:0046872">
    <property type="term" value="F:metal ion binding"/>
    <property type="evidence" value="ECO:0007669"/>
    <property type="project" value="UniProtKB-KW"/>
</dbReference>
<protein>
    <recommendedName>
        <fullName evidence="9 10">Phosphogluconate dehydratase</fullName>
        <ecNumber evidence="9 10">4.2.1.12</ecNumber>
    </recommendedName>
</protein>
<dbReference type="Gene3D" id="3.50.30.80">
    <property type="entry name" value="IlvD/EDD C-terminal domain-like"/>
    <property type="match status" value="1"/>
</dbReference>
<dbReference type="InterPro" id="IPR000581">
    <property type="entry name" value="ILV_EDD_N"/>
</dbReference>
<comment type="function">
    <text evidence="9">Catalyzes the dehydration of 6-phospho-D-gluconate to 2-dehydro-3-deoxy-6-phospho-D-gluconate.</text>
</comment>
<dbReference type="OrthoDB" id="9807077at2"/>
<dbReference type="InterPro" id="IPR004786">
    <property type="entry name" value="6-phosphgluc_deHydtase"/>
</dbReference>
<dbReference type="EMBL" id="CP015118">
    <property type="protein sequence ID" value="ARN19196.1"/>
    <property type="molecule type" value="Genomic_DNA"/>
</dbReference>
<comment type="cofactor">
    <cofactor evidence="9">
        <name>[4Fe-4S] cluster</name>
        <dbReference type="ChEBI" id="CHEBI:49883"/>
    </cofactor>
    <text evidence="9">Binds 1 [4Fe-4S] cluster.</text>
</comment>
<dbReference type="EC" id="4.2.1.12" evidence="9 10"/>
<dbReference type="GO" id="GO:0009255">
    <property type="term" value="P:Entner-Doudoroff pathway through 6-phosphogluconate"/>
    <property type="evidence" value="ECO:0007669"/>
    <property type="project" value="UniProtKB-UniRule"/>
</dbReference>
<feature type="binding site" evidence="9">
    <location>
        <position position="223"/>
    </location>
    <ligand>
        <name>[4Fe-4S] cluster</name>
        <dbReference type="ChEBI" id="CHEBI:49883"/>
    </ligand>
</feature>
<dbReference type="InterPro" id="IPR042096">
    <property type="entry name" value="Dihydro-acid_dehy_C"/>
</dbReference>
<dbReference type="PROSITE" id="PS00886">
    <property type="entry name" value="ILVD_EDD_1"/>
    <property type="match status" value="1"/>
</dbReference>
<dbReference type="GO" id="GO:0051539">
    <property type="term" value="F:4 iron, 4 sulfur cluster binding"/>
    <property type="evidence" value="ECO:0007669"/>
    <property type="project" value="UniProtKB-UniRule"/>
</dbReference>
<name>A0A1W6L4T1_9BURK</name>
<dbReference type="InterPro" id="IPR056740">
    <property type="entry name" value="ILV_EDD_C"/>
</dbReference>
<evidence type="ECO:0000256" key="1">
    <source>
        <dbReference type="ARBA" id="ARBA00006486"/>
    </source>
</evidence>
<keyword evidence="2 9" id="KW-0004">4Fe-4S</keyword>
<dbReference type="UniPathway" id="UPA00226"/>
<keyword evidence="5 9" id="KW-0411">Iron-sulfur</keyword>
<accession>A0A1W6L4T1</accession>
<evidence type="ECO:0000256" key="5">
    <source>
        <dbReference type="ARBA" id="ARBA00023014"/>
    </source>
</evidence>
<dbReference type="HAMAP" id="MF_02094">
    <property type="entry name" value="Edd"/>
    <property type="match status" value="1"/>
</dbReference>
<dbReference type="STRING" id="946333.A4W93_04310"/>
<dbReference type="InterPro" id="IPR020558">
    <property type="entry name" value="DiOHA_6PGluconate_deHydtase_CS"/>
</dbReference>
<dbReference type="SUPFAM" id="SSF52016">
    <property type="entry name" value="LeuD/IlvD-like"/>
    <property type="match status" value="1"/>
</dbReference>
<organism evidence="13 14">
    <name type="scientific">Piscinibacter gummiphilus</name>
    <dbReference type="NCBI Taxonomy" id="946333"/>
    <lineage>
        <taxon>Bacteria</taxon>
        <taxon>Pseudomonadati</taxon>
        <taxon>Pseudomonadota</taxon>
        <taxon>Betaproteobacteria</taxon>
        <taxon>Burkholderiales</taxon>
        <taxon>Sphaerotilaceae</taxon>
        <taxon>Piscinibacter</taxon>
    </lineage>
</organism>
<sequence>MSLHPVVARVTDRVRARSATLRADYLDTVAASKSAGVARGAVACTNLAHAMAAHPSHEKLVLREAHRPNVAVVTSYNDMLSAHQPYADYPARIKRALHGAGAVGQVAGGVPAMCDGVTQGQPGMELSLFSRDVIAMSTAVALSHGVFDAAMCLGVCDKIVPGLLIGALHFGHLPVVFVPAGPMSTGMSNDEKAKVRQLHAKGQVDRAALLEAESKAYHGAGTCTFYGTANSNQLLMEVMGLHLPGAAFIPPDSLLRGALTEAAAVRVASLTAQGNEYTPLAQVVDERAIVNAIVALLATGGSTNHTIHLVAIARAAGIVIDWSDFDELSKVVPLLTRIYPNGTADINHFHAAGGMGTLIGNMLSEGLLHEDVSTVAGPGLARYAEEPVLTESMGVSWRAAPAVSHDTTVLRPVADPFSADSGLRMLSGNVGRAVIKVSAVKPQHRRVEAPAVVFGSQAEFLQRYKAGELDRNFVAVLRFQGPKANGMPELHQLTPALANLQDKGFAVALVTDGRMSGASGKVPAAIHITPEALGQGPIGKVRDGDIVLLDADHGVLTVHVPAGEWAARPLAAAPAGAQRGMGRELFTAARAAAGTAEEGACTFGWAAVSSKDLTHENA</sequence>
<keyword evidence="3 9" id="KW-0479">Metal-binding</keyword>
<gene>
    <name evidence="9" type="primary">edd</name>
    <name evidence="13" type="ORF">A4W93_04310</name>
</gene>
<evidence type="ECO:0000256" key="4">
    <source>
        <dbReference type="ARBA" id="ARBA00023004"/>
    </source>
</evidence>
<dbReference type="GO" id="GO:0019521">
    <property type="term" value="P:D-gluconate metabolic process"/>
    <property type="evidence" value="ECO:0007669"/>
    <property type="project" value="UniProtKB-KW"/>
</dbReference>
<keyword evidence="14" id="KW-1185">Reference proteome</keyword>
<dbReference type="PANTHER" id="PTHR43661:SF1">
    <property type="entry name" value="PHOSPHOGLUCONATE DEHYDRATASE"/>
    <property type="match status" value="1"/>
</dbReference>
<dbReference type="GO" id="GO:0005829">
    <property type="term" value="C:cytosol"/>
    <property type="evidence" value="ECO:0007669"/>
    <property type="project" value="TreeGrafter"/>
</dbReference>
<evidence type="ECO:0000313" key="14">
    <source>
        <dbReference type="Proteomes" id="UP000193427"/>
    </source>
</evidence>
<dbReference type="Pfam" id="PF00920">
    <property type="entry name" value="ILVD_EDD_N"/>
    <property type="match status" value="1"/>
</dbReference>
<dbReference type="InterPro" id="IPR037237">
    <property type="entry name" value="IlvD/EDD_N"/>
</dbReference>
<comment type="catalytic activity">
    <reaction evidence="9">
        <text>6-phospho-D-gluconate = 2-dehydro-3-deoxy-6-phospho-D-gluconate + H2O</text>
        <dbReference type="Rhea" id="RHEA:17277"/>
        <dbReference type="ChEBI" id="CHEBI:15377"/>
        <dbReference type="ChEBI" id="CHEBI:57569"/>
        <dbReference type="ChEBI" id="CHEBI:58759"/>
        <dbReference type="EC" id="4.2.1.12"/>
    </reaction>
</comment>